<dbReference type="Proteomes" id="UP001595979">
    <property type="component" value="Unassembled WGS sequence"/>
</dbReference>
<dbReference type="PANTHER" id="PTHR44520">
    <property type="entry name" value="RESPONSE REGULATOR RCP1-RELATED"/>
    <property type="match status" value="1"/>
</dbReference>
<dbReference type="InterPro" id="IPR001789">
    <property type="entry name" value="Sig_transdc_resp-reg_receiver"/>
</dbReference>
<evidence type="ECO:0000313" key="4">
    <source>
        <dbReference type="Proteomes" id="UP001595979"/>
    </source>
</evidence>
<dbReference type="Gene3D" id="3.40.50.2300">
    <property type="match status" value="1"/>
</dbReference>
<keyword evidence="1" id="KW-0597">Phosphoprotein</keyword>
<dbReference type="CDD" id="cd17557">
    <property type="entry name" value="REC_Rcp-like"/>
    <property type="match status" value="1"/>
</dbReference>
<dbReference type="RefSeq" id="WP_380048049.1">
    <property type="nucleotide sequence ID" value="NZ_JBHSOH010000006.1"/>
</dbReference>
<evidence type="ECO:0000256" key="1">
    <source>
        <dbReference type="PROSITE-ProRule" id="PRU00169"/>
    </source>
</evidence>
<reference evidence="4" key="1">
    <citation type="journal article" date="2019" name="Int. J. Syst. Evol. Microbiol.">
        <title>The Global Catalogue of Microorganisms (GCM) 10K type strain sequencing project: providing services to taxonomists for standard genome sequencing and annotation.</title>
        <authorList>
            <consortium name="The Broad Institute Genomics Platform"/>
            <consortium name="The Broad Institute Genome Sequencing Center for Infectious Disease"/>
            <person name="Wu L."/>
            <person name="Ma J."/>
        </authorList>
    </citation>
    <scope>NUCLEOTIDE SEQUENCE [LARGE SCALE GENOMIC DNA]</scope>
    <source>
        <strain evidence="4">CGMCC 1.15053</strain>
    </source>
</reference>
<evidence type="ECO:0000313" key="3">
    <source>
        <dbReference type="EMBL" id="MFC5848221.1"/>
    </source>
</evidence>
<proteinExistence type="predicted"/>
<evidence type="ECO:0000259" key="2">
    <source>
        <dbReference type="PROSITE" id="PS50110"/>
    </source>
</evidence>
<gene>
    <name evidence="3" type="ORF">ACFPQ6_07835</name>
</gene>
<protein>
    <submittedName>
        <fullName evidence="3">Response regulator</fullName>
    </submittedName>
</protein>
<accession>A0ABW1DHW4</accession>
<name>A0ABW1DHW4_9DEIO</name>
<dbReference type="SUPFAM" id="SSF52172">
    <property type="entry name" value="CheY-like"/>
    <property type="match status" value="1"/>
</dbReference>
<comment type="caution">
    <text evidence="3">The sequence shown here is derived from an EMBL/GenBank/DDBJ whole genome shotgun (WGS) entry which is preliminary data.</text>
</comment>
<organism evidence="3 4">
    <name type="scientific">Deinococcus petrolearius</name>
    <dbReference type="NCBI Taxonomy" id="1751295"/>
    <lineage>
        <taxon>Bacteria</taxon>
        <taxon>Thermotogati</taxon>
        <taxon>Deinococcota</taxon>
        <taxon>Deinococci</taxon>
        <taxon>Deinococcales</taxon>
        <taxon>Deinococcaceae</taxon>
        <taxon>Deinococcus</taxon>
    </lineage>
</organism>
<dbReference type="InterPro" id="IPR052893">
    <property type="entry name" value="TCS_response_regulator"/>
</dbReference>
<dbReference type="Pfam" id="PF00072">
    <property type="entry name" value="Response_reg"/>
    <property type="match status" value="1"/>
</dbReference>
<dbReference type="EMBL" id="JBHSOH010000006">
    <property type="protein sequence ID" value="MFC5848221.1"/>
    <property type="molecule type" value="Genomic_DNA"/>
</dbReference>
<feature type="domain" description="Response regulatory" evidence="2">
    <location>
        <begin position="5"/>
        <end position="126"/>
    </location>
</feature>
<sequence>MGSVHILLVDDSPGELLLAQEAFSVHAQAVRLSTFSDARDAMAWLGAASSDPPDLILADINLPGLNGLEWLQALKEEPSLLHIPVVVMSVGAPEHQIAQAYALRACGYLPKAATFGEFQAQIDALVGFWSRCLFARPAAPAPRD</sequence>
<dbReference type="InterPro" id="IPR011006">
    <property type="entry name" value="CheY-like_superfamily"/>
</dbReference>
<feature type="modified residue" description="4-aspartylphosphate" evidence="1">
    <location>
        <position position="59"/>
    </location>
</feature>
<dbReference type="PROSITE" id="PS50110">
    <property type="entry name" value="RESPONSE_REGULATORY"/>
    <property type="match status" value="1"/>
</dbReference>
<dbReference type="SMART" id="SM00448">
    <property type="entry name" value="REC"/>
    <property type="match status" value="1"/>
</dbReference>
<keyword evidence="4" id="KW-1185">Reference proteome</keyword>
<dbReference type="PANTHER" id="PTHR44520:SF2">
    <property type="entry name" value="RESPONSE REGULATOR RCP1"/>
    <property type="match status" value="1"/>
</dbReference>